<dbReference type="Pfam" id="PF09339">
    <property type="entry name" value="HTH_IclR"/>
    <property type="match status" value="1"/>
</dbReference>
<dbReference type="Gene3D" id="3.30.450.40">
    <property type="match status" value="1"/>
</dbReference>
<dbReference type="GeneID" id="93206019"/>
<feature type="domain" description="IclR-ED" evidence="5">
    <location>
        <begin position="91"/>
        <end position="278"/>
    </location>
</feature>
<dbReference type="GO" id="GO:0003700">
    <property type="term" value="F:DNA-binding transcription factor activity"/>
    <property type="evidence" value="ECO:0007669"/>
    <property type="project" value="TreeGrafter"/>
</dbReference>
<dbReference type="PROSITE" id="PS51078">
    <property type="entry name" value="ICLR_ED"/>
    <property type="match status" value="1"/>
</dbReference>
<dbReference type="Gene3D" id="1.10.10.10">
    <property type="entry name" value="Winged helix-like DNA-binding domain superfamily/Winged helix DNA-binding domain"/>
    <property type="match status" value="1"/>
</dbReference>
<gene>
    <name evidence="6" type="ordered locus">BB4810</name>
</gene>
<dbReference type="eggNOG" id="COG1414">
    <property type="taxonomic scope" value="Bacteria"/>
</dbReference>
<evidence type="ECO:0000256" key="3">
    <source>
        <dbReference type="ARBA" id="ARBA00023163"/>
    </source>
</evidence>
<feature type="domain" description="HTH iclR-type" evidence="4">
    <location>
        <begin position="29"/>
        <end position="90"/>
    </location>
</feature>
<dbReference type="GO" id="GO:0003677">
    <property type="term" value="F:DNA binding"/>
    <property type="evidence" value="ECO:0007669"/>
    <property type="project" value="UniProtKB-KW"/>
</dbReference>
<dbReference type="Proteomes" id="UP000001027">
    <property type="component" value="Chromosome"/>
</dbReference>
<dbReference type="KEGG" id="bbr:BB4810"/>
<dbReference type="InterPro" id="IPR050707">
    <property type="entry name" value="HTH_MetabolicPath_Reg"/>
</dbReference>
<dbReference type="InterPro" id="IPR036388">
    <property type="entry name" value="WH-like_DNA-bd_sf"/>
</dbReference>
<evidence type="ECO:0000313" key="7">
    <source>
        <dbReference type="Proteomes" id="UP000001027"/>
    </source>
</evidence>
<evidence type="ECO:0000259" key="4">
    <source>
        <dbReference type="PROSITE" id="PS51077"/>
    </source>
</evidence>
<protein>
    <submittedName>
        <fullName evidence="6">Probable transcriptional regulator</fullName>
    </submittedName>
</protein>
<dbReference type="PANTHER" id="PTHR30136:SF35">
    <property type="entry name" value="HTH-TYPE TRANSCRIPTIONAL REGULATOR RV1719"/>
    <property type="match status" value="1"/>
</dbReference>
<evidence type="ECO:0000256" key="2">
    <source>
        <dbReference type="ARBA" id="ARBA00023125"/>
    </source>
</evidence>
<accession>A0A0H3LY57</accession>
<evidence type="ECO:0000313" key="6">
    <source>
        <dbReference type="EMBL" id="CAE35173.1"/>
    </source>
</evidence>
<keyword evidence="2" id="KW-0238">DNA-binding</keyword>
<dbReference type="GO" id="GO:0045892">
    <property type="term" value="P:negative regulation of DNA-templated transcription"/>
    <property type="evidence" value="ECO:0007669"/>
    <property type="project" value="TreeGrafter"/>
</dbReference>
<keyword evidence="3" id="KW-0804">Transcription</keyword>
<dbReference type="RefSeq" id="WP_003815714.1">
    <property type="nucleotide sequence ID" value="NC_002927.3"/>
</dbReference>
<dbReference type="PANTHER" id="PTHR30136">
    <property type="entry name" value="HELIX-TURN-HELIX TRANSCRIPTIONAL REGULATOR, ICLR FAMILY"/>
    <property type="match status" value="1"/>
</dbReference>
<dbReference type="SUPFAM" id="SSF55781">
    <property type="entry name" value="GAF domain-like"/>
    <property type="match status" value="1"/>
</dbReference>
<dbReference type="InterPro" id="IPR036390">
    <property type="entry name" value="WH_DNA-bd_sf"/>
</dbReference>
<dbReference type="SMART" id="SM00346">
    <property type="entry name" value="HTH_ICLR"/>
    <property type="match status" value="1"/>
</dbReference>
<dbReference type="InterPro" id="IPR005471">
    <property type="entry name" value="Tscrpt_reg_IclR_N"/>
</dbReference>
<sequence>MIGALRHACPGSRAAAFVLSGLQTMTNEVKSAVRVIQILEYFDTVRREAGVLEISRALGFPASSTAGILRSLQRLSYLVQDEQRLYRPTPRVTLLGSWIDPLLAHDGPLMALMSHLSKATGETIILALQVDAGARYIHIIPSTQRVRLHVNVGDVRPLLTSGTGRLFVSTMEPDQVRRAVFRHNALRGANEPEINLSTVTRDATQIRKNGYATSLDRLVPGVGIIAALLPEREGTRPMAVAVGGPSVTIRARTAELASLLREGIGQYLPHLGNAGDQS</sequence>
<proteinExistence type="predicted"/>
<evidence type="ECO:0000259" key="5">
    <source>
        <dbReference type="PROSITE" id="PS51078"/>
    </source>
</evidence>
<name>A0A0H3LY57_BORBR</name>
<dbReference type="Pfam" id="PF01614">
    <property type="entry name" value="IclR_C"/>
    <property type="match status" value="1"/>
</dbReference>
<reference evidence="6 7" key="1">
    <citation type="journal article" date="2003" name="Nat. Genet.">
        <title>Comparative analysis of the genome sequences of Bordetella pertussis, Bordetella parapertussis and Bordetella bronchiseptica.</title>
        <authorList>
            <person name="Parkhill J."/>
            <person name="Sebaihia M."/>
            <person name="Preston A."/>
            <person name="Murphy L.D."/>
            <person name="Thomson N.R."/>
            <person name="Harris D.E."/>
            <person name="Holden M.T.G."/>
            <person name="Churcher C.M."/>
            <person name="Bentley S.D."/>
            <person name="Mungall K.L."/>
            <person name="Cerdeno-Tarraga A.-M."/>
            <person name="Temple L."/>
            <person name="James K.D."/>
            <person name="Harris B."/>
            <person name="Quail M.A."/>
            <person name="Achtman M."/>
            <person name="Atkin R."/>
            <person name="Baker S."/>
            <person name="Basham D."/>
            <person name="Bason N."/>
            <person name="Cherevach I."/>
            <person name="Chillingworth T."/>
            <person name="Collins M."/>
            <person name="Cronin A."/>
            <person name="Davis P."/>
            <person name="Doggett J."/>
            <person name="Feltwell T."/>
            <person name="Goble A."/>
            <person name="Hamlin N."/>
            <person name="Hauser H."/>
            <person name="Holroyd S."/>
            <person name="Jagels K."/>
            <person name="Leather S."/>
            <person name="Moule S."/>
            <person name="Norberczak H."/>
            <person name="O'Neil S."/>
            <person name="Ormond D."/>
            <person name="Price C."/>
            <person name="Rabbinowitsch E."/>
            <person name="Rutter S."/>
            <person name="Sanders M."/>
            <person name="Saunders D."/>
            <person name="Seeger K."/>
            <person name="Sharp S."/>
            <person name="Simmonds M."/>
            <person name="Skelton J."/>
            <person name="Squares R."/>
            <person name="Squares S."/>
            <person name="Stevens K."/>
            <person name="Unwin L."/>
            <person name="Whitehead S."/>
            <person name="Barrell B.G."/>
            <person name="Maskell D.J."/>
        </authorList>
    </citation>
    <scope>NUCLEOTIDE SEQUENCE [LARGE SCALE GENOMIC DNA]</scope>
    <source>
        <strain evidence="6 7">ATCC BAA-588 / NCTC 13252 / RB50</strain>
    </source>
</reference>
<organism evidence="6 7">
    <name type="scientific">Bordetella bronchiseptica (strain ATCC BAA-588 / NCTC 13252 / RB50)</name>
    <name type="common">Alcaligenes bronchisepticus</name>
    <dbReference type="NCBI Taxonomy" id="257310"/>
    <lineage>
        <taxon>Bacteria</taxon>
        <taxon>Pseudomonadati</taxon>
        <taxon>Pseudomonadota</taxon>
        <taxon>Betaproteobacteria</taxon>
        <taxon>Burkholderiales</taxon>
        <taxon>Alcaligenaceae</taxon>
        <taxon>Bordetella</taxon>
    </lineage>
</organism>
<dbReference type="InterPro" id="IPR014757">
    <property type="entry name" value="Tscrpt_reg_IclR_C"/>
</dbReference>
<dbReference type="HOGENOM" id="CLU_062618_3_0_4"/>
<evidence type="ECO:0000256" key="1">
    <source>
        <dbReference type="ARBA" id="ARBA00023015"/>
    </source>
</evidence>
<keyword evidence="1" id="KW-0805">Transcription regulation</keyword>
<dbReference type="AlphaFoldDB" id="A0A0H3LY57"/>
<dbReference type="EMBL" id="BX640451">
    <property type="protein sequence ID" value="CAE35173.1"/>
    <property type="molecule type" value="Genomic_DNA"/>
</dbReference>
<dbReference type="InterPro" id="IPR029016">
    <property type="entry name" value="GAF-like_dom_sf"/>
</dbReference>
<dbReference type="PROSITE" id="PS51077">
    <property type="entry name" value="HTH_ICLR"/>
    <property type="match status" value="1"/>
</dbReference>
<dbReference type="SUPFAM" id="SSF46785">
    <property type="entry name" value="Winged helix' DNA-binding domain"/>
    <property type="match status" value="1"/>
</dbReference>